<gene>
    <name evidence="1" type="primary">pilM</name>
    <name evidence="1" type="ORF">J5Y03_09405</name>
</gene>
<evidence type="ECO:0000313" key="1">
    <source>
        <dbReference type="EMBL" id="MBP0725403.1"/>
    </source>
</evidence>
<name>A0A940SKM3_9BACI</name>
<comment type="caution">
    <text evidence="1">The sequence shown here is derived from an EMBL/GenBank/DDBJ whole genome shotgun (WGS) entry which is preliminary data.</text>
</comment>
<dbReference type="Proteomes" id="UP000682134">
    <property type="component" value="Unassembled WGS sequence"/>
</dbReference>
<evidence type="ECO:0000313" key="2">
    <source>
        <dbReference type="Proteomes" id="UP000682134"/>
    </source>
</evidence>
<dbReference type="Gene3D" id="3.30.420.40">
    <property type="match status" value="2"/>
</dbReference>
<reference evidence="1" key="1">
    <citation type="submission" date="2021-04" db="EMBL/GenBank/DDBJ databases">
        <title>Genome seq and assembly of Bacillus sp.</title>
        <authorList>
            <person name="Chhetri G."/>
        </authorList>
    </citation>
    <scope>NUCLEOTIDE SEQUENCE</scope>
    <source>
        <strain evidence="1">RG28</strain>
    </source>
</reference>
<dbReference type="AlphaFoldDB" id="A0A940SKM3"/>
<sequence length="317" mass="36905">MLFQLNRKKRLANLEIKDHVIRFTEMKNSMPPKPEKYGEIVVPEGVLKNGEIQDQLTFQLLMEEAVQEWGIKRKAMQFLVPDPLIVVRKLQVPAYLPYEEIKGYLYIELGNTIHLPFEDPILDFTVLRSTEEFHEILLYAAPENVMNEYKNIFESCSLHPLTADISSLSLFRLYQLMDNVNEEENVMILKLDQFGANIGIYQNGLPLFIQNEILSHYEESDHLQTNQFNLIEPLDELIESIGRVIHFYKYNMMGGTTDLHKIILSGDHSLIELARKKLESQYTYEVVEMDYGFDKGNEDEKIPMKYYACIGLGLKEV</sequence>
<dbReference type="EMBL" id="JAGIYQ010000005">
    <property type="protein sequence ID" value="MBP0725403.1"/>
    <property type="molecule type" value="Genomic_DNA"/>
</dbReference>
<dbReference type="Gene3D" id="3.30.1490.300">
    <property type="match status" value="1"/>
</dbReference>
<dbReference type="Pfam" id="PF11104">
    <property type="entry name" value="PilM_2"/>
    <property type="match status" value="1"/>
</dbReference>
<organism evidence="1 2">
    <name type="scientific">Gottfriedia endophytica</name>
    <dbReference type="NCBI Taxonomy" id="2820819"/>
    <lineage>
        <taxon>Bacteria</taxon>
        <taxon>Bacillati</taxon>
        <taxon>Bacillota</taxon>
        <taxon>Bacilli</taxon>
        <taxon>Bacillales</taxon>
        <taxon>Bacillaceae</taxon>
        <taxon>Gottfriedia</taxon>
    </lineage>
</organism>
<keyword evidence="2" id="KW-1185">Reference proteome</keyword>
<dbReference type="RefSeq" id="WP_209404924.1">
    <property type="nucleotide sequence ID" value="NZ_JAGIYQ010000005.1"/>
</dbReference>
<protein>
    <submittedName>
        <fullName evidence="1">Pilus assembly protein PilM</fullName>
    </submittedName>
</protein>
<accession>A0A940SKM3</accession>
<dbReference type="InterPro" id="IPR005883">
    <property type="entry name" value="PilM"/>
</dbReference>
<proteinExistence type="predicted"/>